<dbReference type="RefSeq" id="WP_119432149.1">
    <property type="nucleotide sequence ID" value="NZ_QWGE01000003.1"/>
</dbReference>
<dbReference type="AlphaFoldDB" id="A0A399S5Z8"/>
<comment type="caution">
    <text evidence="2">The sequence shown here is derived from an EMBL/GenBank/DDBJ whole genome shotgun (WGS) entry which is preliminary data.</text>
</comment>
<feature type="transmembrane region" description="Helical" evidence="1">
    <location>
        <begin position="32"/>
        <end position="55"/>
    </location>
</feature>
<accession>A0A399S5Z8</accession>
<gene>
    <name evidence="2" type="ORF">D1627_10265</name>
</gene>
<dbReference type="EMBL" id="QWGE01000003">
    <property type="protein sequence ID" value="RIJ37492.1"/>
    <property type="molecule type" value="Genomic_DNA"/>
</dbReference>
<dbReference type="OrthoDB" id="1121797at2"/>
<feature type="transmembrane region" description="Helical" evidence="1">
    <location>
        <begin position="75"/>
        <end position="98"/>
    </location>
</feature>
<organism evidence="2 3">
    <name type="scientific">Pontibacter oryzae</name>
    <dbReference type="NCBI Taxonomy" id="2304593"/>
    <lineage>
        <taxon>Bacteria</taxon>
        <taxon>Pseudomonadati</taxon>
        <taxon>Bacteroidota</taxon>
        <taxon>Cytophagia</taxon>
        <taxon>Cytophagales</taxon>
        <taxon>Hymenobacteraceae</taxon>
        <taxon>Pontibacter</taxon>
    </lineage>
</organism>
<sequence length="148" mass="16451">MSQEPSNQAAGELYLDFRLSSSLYEAASWGKLLAILGFVLAAAVLVFGLFLLPYVQVPALQPNGSDVGLSGFATLLYAFIALVYFFPSLYLYNFSTQLQRGLKEQKREQVRKAIRQLKIMFKFLSIMLLLFLVLFAGSLVLLLAGTKV</sequence>
<keyword evidence="1" id="KW-1133">Transmembrane helix</keyword>
<keyword evidence="1" id="KW-0812">Transmembrane</keyword>
<name>A0A399S5Z8_9BACT</name>
<proteinExistence type="predicted"/>
<keyword evidence="3" id="KW-1185">Reference proteome</keyword>
<evidence type="ECO:0000313" key="3">
    <source>
        <dbReference type="Proteomes" id="UP000266005"/>
    </source>
</evidence>
<protein>
    <submittedName>
        <fullName evidence="2">Uncharacterized protein</fullName>
    </submittedName>
</protein>
<dbReference type="Proteomes" id="UP000266005">
    <property type="component" value="Unassembled WGS sequence"/>
</dbReference>
<evidence type="ECO:0000256" key="1">
    <source>
        <dbReference type="SAM" id="Phobius"/>
    </source>
</evidence>
<keyword evidence="1" id="KW-0472">Membrane</keyword>
<feature type="transmembrane region" description="Helical" evidence="1">
    <location>
        <begin position="119"/>
        <end position="144"/>
    </location>
</feature>
<reference evidence="3" key="1">
    <citation type="submission" date="2018-08" db="EMBL/GenBank/DDBJ databases">
        <title>Mucilaginibacter sp. MYSH2.</title>
        <authorList>
            <person name="Seo T."/>
        </authorList>
    </citation>
    <scope>NUCLEOTIDE SEQUENCE [LARGE SCALE GENOMIC DNA]</scope>
    <source>
        <strain evidence="3">KIRAN</strain>
    </source>
</reference>
<evidence type="ECO:0000313" key="2">
    <source>
        <dbReference type="EMBL" id="RIJ37492.1"/>
    </source>
</evidence>